<dbReference type="AlphaFoldDB" id="A0A974H4B4"/>
<accession>A0A974H4B4</accession>
<name>A0A974H4B4_XENLA</name>
<evidence type="ECO:0000313" key="1">
    <source>
        <dbReference type="EMBL" id="OCT63946.1"/>
    </source>
</evidence>
<evidence type="ECO:0000313" key="2">
    <source>
        <dbReference type="Proteomes" id="UP000694892"/>
    </source>
</evidence>
<protein>
    <submittedName>
        <fullName evidence="1">Uncharacterized protein</fullName>
    </submittedName>
</protein>
<dbReference type="EMBL" id="CM004482">
    <property type="protein sequence ID" value="OCT63946.1"/>
    <property type="molecule type" value="Genomic_DNA"/>
</dbReference>
<organism evidence="1 2">
    <name type="scientific">Xenopus laevis</name>
    <name type="common">African clawed frog</name>
    <dbReference type="NCBI Taxonomy" id="8355"/>
    <lineage>
        <taxon>Eukaryota</taxon>
        <taxon>Metazoa</taxon>
        <taxon>Chordata</taxon>
        <taxon>Craniata</taxon>
        <taxon>Vertebrata</taxon>
        <taxon>Euteleostomi</taxon>
        <taxon>Amphibia</taxon>
        <taxon>Batrachia</taxon>
        <taxon>Anura</taxon>
        <taxon>Pipoidea</taxon>
        <taxon>Pipidae</taxon>
        <taxon>Xenopodinae</taxon>
        <taxon>Xenopus</taxon>
        <taxon>Xenopus</taxon>
    </lineage>
</organism>
<dbReference type="Proteomes" id="UP000694892">
    <property type="component" value="Chromosome 9_10L"/>
</dbReference>
<proteinExistence type="predicted"/>
<sequence length="75" mass="7954">MVKWRIYLSVCIEHLTLTPTASFSHPHSDPTSCTVALCVTALNFSPGGHFPCPASSLLASSSKCACAHSPFCTKT</sequence>
<reference evidence="2" key="1">
    <citation type="journal article" date="2016" name="Nature">
        <title>Genome evolution in the allotetraploid frog Xenopus laevis.</title>
        <authorList>
            <person name="Session A.M."/>
            <person name="Uno Y."/>
            <person name="Kwon T."/>
            <person name="Chapman J.A."/>
            <person name="Toyoda A."/>
            <person name="Takahashi S."/>
            <person name="Fukui A."/>
            <person name="Hikosaka A."/>
            <person name="Suzuki A."/>
            <person name="Kondo M."/>
            <person name="van Heeringen S.J."/>
            <person name="Quigley I."/>
            <person name="Heinz S."/>
            <person name="Ogino H."/>
            <person name="Ochi H."/>
            <person name="Hellsten U."/>
            <person name="Lyons J.B."/>
            <person name="Simakov O."/>
            <person name="Putnam N."/>
            <person name="Stites J."/>
            <person name="Kuroki Y."/>
            <person name="Tanaka T."/>
            <person name="Michiue T."/>
            <person name="Watanabe M."/>
            <person name="Bogdanovic O."/>
            <person name="Lister R."/>
            <person name="Georgiou G."/>
            <person name="Paranjpe S.S."/>
            <person name="van Kruijsbergen I."/>
            <person name="Shu S."/>
            <person name="Carlson J."/>
            <person name="Kinoshita T."/>
            <person name="Ohta Y."/>
            <person name="Mawaribuchi S."/>
            <person name="Jenkins J."/>
            <person name="Grimwood J."/>
            <person name="Schmutz J."/>
            <person name="Mitros T."/>
            <person name="Mozaffari S.V."/>
            <person name="Suzuki Y."/>
            <person name="Haramoto Y."/>
            <person name="Yamamoto T.S."/>
            <person name="Takagi C."/>
            <person name="Heald R."/>
            <person name="Miller K."/>
            <person name="Haudenschild C."/>
            <person name="Kitzman J."/>
            <person name="Nakayama T."/>
            <person name="Izutsu Y."/>
            <person name="Robert J."/>
            <person name="Fortriede J."/>
            <person name="Burns K."/>
            <person name="Lotay V."/>
            <person name="Karimi K."/>
            <person name="Yasuoka Y."/>
            <person name="Dichmann D.S."/>
            <person name="Flajnik M.F."/>
            <person name="Houston D.W."/>
            <person name="Shendure J."/>
            <person name="DuPasquier L."/>
            <person name="Vize P.D."/>
            <person name="Zorn A.M."/>
            <person name="Ito M."/>
            <person name="Marcotte E.M."/>
            <person name="Wallingford J.B."/>
            <person name="Ito Y."/>
            <person name="Asashima M."/>
            <person name="Ueno N."/>
            <person name="Matsuda Y."/>
            <person name="Veenstra G.J."/>
            <person name="Fujiyama A."/>
            <person name="Harland R.M."/>
            <person name="Taira M."/>
            <person name="Rokhsar D.S."/>
        </authorList>
    </citation>
    <scope>NUCLEOTIDE SEQUENCE [LARGE SCALE GENOMIC DNA]</scope>
    <source>
        <strain evidence="2">J</strain>
    </source>
</reference>
<gene>
    <name evidence="1" type="ORF">XELAEV_18045042mg</name>
</gene>